<reference evidence="3" key="1">
    <citation type="submission" date="2023-06" db="EMBL/GenBank/DDBJ databases">
        <title>Genome-scale phylogeny and comparative genomics of the fungal order Sordariales.</title>
        <authorList>
            <consortium name="Lawrence Berkeley National Laboratory"/>
            <person name="Hensen N."/>
            <person name="Bonometti L."/>
            <person name="Westerberg I."/>
            <person name="Brannstrom I.O."/>
            <person name="Guillou S."/>
            <person name="Cros-Aarteil S."/>
            <person name="Calhoun S."/>
            <person name="Haridas S."/>
            <person name="Kuo A."/>
            <person name="Mondo S."/>
            <person name="Pangilinan J."/>
            <person name="Riley R."/>
            <person name="Labutti K."/>
            <person name="Andreopoulos B."/>
            <person name="Lipzen A."/>
            <person name="Chen C."/>
            <person name="Yanf M."/>
            <person name="Daum C."/>
            <person name="Ng V."/>
            <person name="Clum A."/>
            <person name="Steindorff A."/>
            <person name="Ohm R."/>
            <person name="Martin F."/>
            <person name="Silar P."/>
            <person name="Natvig D."/>
            <person name="Lalanne C."/>
            <person name="Gautier V."/>
            <person name="Ament-Velasquez S.L."/>
            <person name="Kruys A."/>
            <person name="Hutchinson M.I."/>
            <person name="Powell A.J."/>
            <person name="Barry K."/>
            <person name="Miller A.N."/>
            <person name="Grigoriev I.V."/>
            <person name="Debuchy R."/>
            <person name="Gladieux P."/>
            <person name="Thoren M.H."/>
            <person name="Johannesson H."/>
        </authorList>
    </citation>
    <scope>NUCLEOTIDE SEQUENCE</scope>
    <source>
        <strain evidence="3">SMH2532-1</strain>
    </source>
</reference>
<comment type="caution">
    <text evidence="3">The sequence shown here is derived from an EMBL/GenBank/DDBJ whole genome shotgun (WGS) entry which is preliminary data.</text>
</comment>
<dbReference type="AlphaFoldDB" id="A0AA39Y9V1"/>
<organism evidence="3 4">
    <name type="scientific">Cercophora newfieldiana</name>
    <dbReference type="NCBI Taxonomy" id="92897"/>
    <lineage>
        <taxon>Eukaryota</taxon>
        <taxon>Fungi</taxon>
        <taxon>Dikarya</taxon>
        <taxon>Ascomycota</taxon>
        <taxon>Pezizomycotina</taxon>
        <taxon>Sordariomycetes</taxon>
        <taxon>Sordariomycetidae</taxon>
        <taxon>Sordariales</taxon>
        <taxon>Lasiosphaeriaceae</taxon>
        <taxon>Cercophora</taxon>
    </lineage>
</organism>
<accession>A0AA39Y9V1</accession>
<dbReference type="PANTHER" id="PTHR42080:SF1">
    <property type="entry name" value="SRR1-LIKE DOMAIN-CONTAINING PROTEIN"/>
    <property type="match status" value="1"/>
</dbReference>
<dbReference type="PANTHER" id="PTHR42080">
    <property type="entry name" value="SRR1 DOMAIN-CONTAINING PROTEIN"/>
    <property type="match status" value="1"/>
</dbReference>
<dbReference type="Proteomes" id="UP001174936">
    <property type="component" value="Unassembled WGS sequence"/>
</dbReference>
<name>A0AA39Y9V1_9PEZI</name>
<dbReference type="EMBL" id="JAULSV010000003">
    <property type="protein sequence ID" value="KAK0648703.1"/>
    <property type="molecule type" value="Genomic_DNA"/>
</dbReference>
<evidence type="ECO:0000313" key="4">
    <source>
        <dbReference type="Proteomes" id="UP001174936"/>
    </source>
</evidence>
<evidence type="ECO:0000259" key="2">
    <source>
        <dbReference type="Pfam" id="PF07985"/>
    </source>
</evidence>
<gene>
    <name evidence="3" type="ORF">B0T16DRAFT_444673</name>
</gene>
<protein>
    <recommendedName>
        <fullName evidence="2">SRR1-like domain-containing protein</fullName>
    </recommendedName>
</protein>
<keyword evidence="4" id="KW-1185">Reference proteome</keyword>
<proteinExistence type="predicted"/>
<feature type="domain" description="SRR1-like" evidence="2">
    <location>
        <begin position="138"/>
        <end position="229"/>
    </location>
</feature>
<dbReference type="InterPro" id="IPR012942">
    <property type="entry name" value="SRR1-like"/>
</dbReference>
<evidence type="ECO:0000256" key="1">
    <source>
        <dbReference type="SAM" id="MobiDB-lite"/>
    </source>
</evidence>
<evidence type="ECO:0000313" key="3">
    <source>
        <dbReference type="EMBL" id="KAK0648703.1"/>
    </source>
</evidence>
<sequence>MVTCDIEPGFVIKRFSKENILGVVKEIEKYDKGRFPIKAYAVDGNDTAHLREVSSQPELNWLKEHWTDVSTVSGRPNTNPAVVASVSPLAKGNAGVSVARIIAEFDSSKRDFLLEDSRHAVASFQEQLRVLCDDAFKPEAKDNIKNIVGIALANASHKHCVSRHWSIDQHAVLLVIKELLGSPIPIFSQDPMYGDNARTALEMKGIQVLEDPHAIFKVDQGTFLVTMYANFPIKEIITDLTRPAFIVWLKTIGFLRAIGPNRDTESTRVTDMLRNEYKTWIFPHRDAMPNMYMYVRNDLSSDAGPLSKSTPTGTNRPPADGKFYPDHDDETFQSGCVLL</sequence>
<feature type="region of interest" description="Disordered" evidence="1">
    <location>
        <begin position="303"/>
        <end position="325"/>
    </location>
</feature>
<dbReference type="Pfam" id="PF07985">
    <property type="entry name" value="SRR1"/>
    <property type="match status" value="1"/>
</dbReference>